<organism evidence="10 11">
    <name type="scientific">Clostridium algidicarnis DSM 15099</name>
    <dbReference type="NCBI Taxonomy" id="1121295"/>
    <lineage>
        <taxon>Bacteria</taxon>
        <taxon>Bacillati</taxon>
        <taxon>Bacillota</taxon>
        <taxon>Clostridia</taxon>
        <taxon>Eubacteriales</taxon>
        <taxon>Clostridiaceae</taxon>
        <taxon>Clostridium</taxon>
    </lineage>
</organism>
<dbReference type="PANTHER" id="PTHR30572:SF4">
    <property type="entry name" value="ABC TRANSPORTER PERMEASE YTRF"/>
    <property type="match status" value="1"/>
</dbReference>
<evidence type="ECO:0000256" key="4">
    <source>
        <dbReference type="ARBA" id="ARBA00022989"/>
    </source>
</evidence>
<evidence type="ECO:0000256" key="3">
    <source>
        <dbReference type="ARBA" id="ARBA00022692"/>
    </source>
</evidence>
<protein>
    <submittedName>
        <fullName evidence="10">Putative ABC transport system permease protein</fullName>
    </submittedName>
</protein>
<evidence type="ECO:0000313" key="10">
    <source>
        <dbReference type="EMBL" id="PPK48302.1"/>
    </source>
</evidence>
<gene>
    <name evidence="10" type="ORF">BD821_10863</name>
</gene>
<evidence type="ECO:0000313" key="11">
    <source>
        <dbReference type="Proteomes" id="UP000239863"/>
    </source>
</evidence>
<feature type="domain" description="ABC3 transporter permease C-terminal" evidence="8">
    <location>
        <begin position="307"/>
        <end position="429"/>
    </location>
</feature>
<evidence type="ECO:0000256" key="5">
    <source>
        <dbReference type="ARBA" id="ARBA00023136"/>
    </source>
</evidence>
<dbReference type="EMBL" id="PTIS01000008">
    <property type="protein sequence ID" value="PPK48302.1"/>
    <property type="molecule type" value="Genomic_DNA"/>
</dbReference>
<comment type="similarity">
    <text evidence="6">Belongs to the ABC-4 integral membrane protein family.</text>
</comment>
<dbReference type="PANTHER" id="PTHR30572">
    <property type="entry name" value="MEMBRANE COMPONENT OF TRANSPORTER-RELATED"/>
    <property type="match status" value="1"/>
</dbReference>
<dbReference type="InterPro" id="IPR003838">
    <property type="entry name" value="ABC3_permease_C"/>
</dbReference>
<dbReference type="STRING" id="37659.GCA_000703125_00507"/>
<evidence type="ECO:0000256" key="6">
    <source>
        <dbReference type="ARBA" id="ARBA00038076"/>
    </source>
</evidence>
<evidence type="ECO:0000256" key="7">
    <source>
        <dbReference type="SAM" id="Phobius"/>
    </source>
</evidence>
<feature type="domain" description="MacB-like periplasmic core" evidence="9">
    <location>
        <begin position="21"/>
        <end position="277"/>
    </location>
</feature>
<sequence>MRLTDLLEMIWKNLWKRRSRTIFTMIGVIIGSVAIFTIISLGNGFKKYITDEIGSVFDTSVISVSPAIPPSAYGAPVTPDEKKLKTKLDKKAIKDLKSYSFVKSVIPKLNDYGNIEYKKISTGASITGMPMKELSKKDDLLVGRYPTDNKNEAILGYKMATLLLDYKPTDKVDSKEIESLLRRSFKLNISNNGMMPGTKDSSKKEDEHIINLTIVGISKENAMDDFTVKVPLSTVEDIKKWKASKTQNDDNKEEGYTSVEVVLKDTNKIDEAEKTLKENGYQINSFKEIQGSIGKLLDGVKIILAALAGISLLVAAFGITNTMNMAIYERKKEIGIMKVIGGSVNDIKKVFVGEACTIGLMGGTIGLTLGFIANFLINMLANAFITKGQVPKIKIASASPGLILFILLFSTLVGFLSGVVPASKAAKLDVISSIKEE</sequence>
<keyword evidence="3 7" id="KW-0812">Transmembrane</keyword>
<name>A0A2S6FXH9_9CLOT</name>
<dbReference type="InterPro" id="IPR050250">
    <property type="entry name" value="Macrolide_Exporter_MacB"/>
</dbReference>
<dbReference type="GO" id="GO:0005886">
    <property type="term" value="C:plasma membrane"/>
    <property type="evidence" value="ECO:0007669"/>
    <property type="project" value="UniProtKB-SubCell"/>
</dbReference>
<feature type="transmembrane region" description="Helical" evidence="7">
    <location>
        <begin position="21"/>
        <end position="42"/>
    </location>
</feature>
<comment type="subcellular location">
    <subcellularLocation>
        <location evidence="1">Cell membrane</location>
        <topology evidence="1">Multi-pass membrane protein</topology>
    </subcellularLocation>
</comment>
<accession>A0A2S6FXH9</accession>
<keyword evidence="4 7" id="KW-1133">Transmembrane helix</keyword>
<keyword evidence="2" id="KW-1003">Cell membrane</keyword>
<dbReference type="GO" id="GO:0022857">
    <property type="term" value="F:transmembrane transporter activity"/>
    <property type="evidence" value="ECO:0007669"/>
    <property type="project" value="TreeGrafter"/>
</dbReference>
<dbReference type="InterPro" id="IPR025857">
    <property type="entry name" value="MacB_PCD"/>
</dbReference>
<dbReference type="Proteomes" id="UP000239863">
    <property type="component" value="Unassembled WGS sequence"/>
</dbReference>
<evidence type="ECO:0000259" key="8">
    <source>
        <dbReference type="Pfam" id="PF02687"/>
    </source>
</evidence>
<feature type="transmembrane region" description="Helical" evidence="7">
    <location>
        <begin position="401"/>
        <end position="420"/>
    </location>
</feature>
<evidence type="ECO:0000256" key="1">
    <source>
        <dbReference type="ARBA" id="ARBA00004651"/>
    </source>
</evidence>
<feature type="transmembrane region" description="Helical" evidence="7">
    <location>
        <begin position="358"/>
        <end position="381"/>
    </location>
</feature>
<dbReference type="AlphaFoldDB" id="A0A2S6FXH9"/>
<evidence type="ECO:0000256" key="2">
    <source>
        <dbReference type="ARBA" id="ARBA00022475"/>
    </source>
</evidence>
<dbReference type="OrthoDB" id="9770099at2"/>
<evidence type="ECO:0000259" key="9">
    <source>
        <dbReference type="Pfam" id="PF12704"/>
    </source>
</evidence>
<dbReference type="Pfam" id="PF02687">
    <property type="entry name" value="FtsX"/>
    <property type="match status" value="1"/>
</dbReference>
<keyword evidence="5 7" id="KW-0472">Membrane</keyword>
<proteinExistence type="inferred from homology"/>
<comment type="caution">
    <text evidence="10">The sequence shown here is derived from an EMBL/GenBank/DDBJ whole genome shotgun (WGS) entry which is preliminary data.</text>
</comment>
<reference evidence="10 11" key="1">
    <citation type="submission" date="2018-02" db="EMBL/GenBank/DDBJ databases">
        <title>Genomic Encyclopedia of Archaeal and Bacterial Type Strains, Phase II (KMG-II): from individual species to whole genera.</title>
        <authorList>
            <person name="Goeker M."/>
        </authorList>
    </citation>
    <scope>NUCLEOTIDE SEQUENCE [LARGE SCALE GENOMIC DNA]</scope>
    <source>
        <strain evidence="10 11">DSM 15099</strain>
    </source>
</reference>
<feature type="transmembrane region" description="Helical" evidence="7">
    <location>
        <begin position="302"/>
        <end position="328"/>
    </location>
</feature>
<dbReference type="Pfam" id="PF12704">
    <property type="entry name" value="MacB_PCD"/>
    <property type="match status" value="1"/>
</dbReference>